<name>A0ABV1KUG1_9BACL</name>
<reference evidence="1 2" key="1">
    <citation type="journal article" date="2023" name="Genome Announc.">
        <title>Pan-Genome Analyses of the Genus Cohnella and Proposal of the Novel Species Cohnella silvisoli sp. nov., Isolated from Forest Soil.</title>
        <authorList>
            <person name="Wang C."/>
            <person name="Mao L."/>
            <person name="Bao G."/>
            <person name="Zhu H."/>
        </authorList>
    </citation>
    <scope>NUCLEOTIDE SEQUENCE [LARGE SCALE GENOMIC DNA]</scope>
    <source>
        <strain evidence="1 2">NL03-T5-1</strain>
    </source>
</reference>
<dbReference type="RefSeq" id="WP_232186202.1">
    <property type="nucleotide sequence ID" value="NZ_JAIOAP010000007.1"/>
</dbReference>
<dbReference type="EMBL" id="JASKHM010000008">
    <property type="protein sequence ID" value="MEQ4483625.1"/>
    <property type="molecule type" value="Genomic_DNA"/>
</dbReference>
<dbReference type="InterPro" id="IPR014718">
    <property type="entry name" value="GH-type_carb-bd"/>
</dbReference>
<comment type="caution">
    <text evidence="1">The sequence shown here is derived from an EMBL/GenBank/DDBJ whole genome shotgun (WGS) entry which is preliminary data.</text>
</comment>
<gene>
    <name evidence="1" type="ORF">QJS35_14620</name>
</gene>
<keyword evidence="2" id="KW-1185">Reference proteome</keyword>
<sequence>MTEHYAQKETYESESAIMLKYGKYSAILLPAIGGNLISFRDDDHDFRFIREPGGADWEGFLAKPLLHGIPVLFPPNRYDGGKFQFDERTYRFPVNEEQTSNHIHGFVYRSEWEVVSFESTDQGSSVTVRFRFDKQNPDYAYFPHVFTMTQSFTLSGEGLIQHFEVVNDSADAMPFMLGFHTSLNAPFAPGSSKEHLECGISIGERWELSERMLPTGRKQPLSEGEKLLQQGKGNPYFESLDNHYTVSVEGAIGMNRNAMTLYDRRANVSFVYEAGEAYKHWMVYNAAANGKFFCPEPQTGMVNAPNVDLPAEQTGLIRLEPGRQWSAVSRMYTK</sequence>
<accession>A0ABV1KUG1</accession>
<dbReference type="Gene3D" id="2.70.98.10">
    <property type="match status" value="1"/>
</dbReference>
<dbReference type="InterPro" id="IPR008183">
    <property type="entry name" value="Aldose_1/G6P_1-epimerase"/>
</dbReference>
<proteinExistence type="predicted"/>
<evidence type="ECO:0000313" key="2">
    <source>
        <dbReference type="Proteomes" id="UP001493487"/>
    </source>
</evidence>
<dbReference type="Proteomes" id="UP001493487">
    <property type="component" value="Unassembled WGS sequence"/>
</dbReference>
<dbReference type="InterPro" id="IPR011013">
    <property type="entry name" value="Gal_mutarotase_sf_dom"/>
</dbReference>
<dbReference type="SUPFAM" id="SSF74650">
    <property type="entry name" value="Galactose mutarotase-like"/>
    <property type="match status" value="1"/>
</dbReference>
<evidence type="ECO:0000313" key="1">
    <source>
        <dbReference type="EMBL" id="MEQ4483625.1"/>
    </source>
</evidence>
<dbReference type="CDD" id="cd01081">
    <property type="entry name" value="Aldose_epim"/>
    <property type="match status" value="1"/>
</dbReference>
<protein>
    <submittedName>
        <fullName evidence="1">Aldose 1-epimerase</fullName>
    </submittedName>
</protein>
<organism evidence="1 2">
    <name type="scientific">Cohnella silvisoli</name>
    <dbReference type="NCBI Taxonomy" id="2873699"/>
    <lineage>
        <taxon>Bacteria</taxon>
        <taxon>Bacillati</taxon>
        <taxon>Bacillota</taxon>
        <taxon>Bacilli</taxon>
        <taxon>Bacillales</taxon>
        <taxon>Paenibacillaceae</taxon>
        <taxon>Cohnella</taxon>
    </lineage>
</organism>
<dbReference type="Pfam" id="PF01263">
    <property type="entry name" value="Aldose_epim"/>
    <property type="match status" value="1"/>
</dbReference>